<dbReference type="PANTHER" id="PTHR27006">
    <property type="entry name" value="PROMASTIGOTE SURFACE ANTIGEN PROTEIN PSA"/>
    <property type="match status" value="1"/>
</dbReference>
<sequence length="82" mass="9499">MKSDVYSFGATVLQIISGRKLPPPPLALSDESRDYGPMNKWAWDLWVARRLMEFIDPSLHCEPRRTEIMKWVQIGPRKKISG</sequence>
<dbReference type="Gene3D" id="1.10.510.10">
    <property type="entry name" value="Transferase(Phosphotransferase) domain 1"/>
    <property type="match status" value="1"/>
</dbReference>
<protein>
    <recommendedName>
        <fullName evidence="2">Protein kinase domain-containing protein</fullName>
    </recommendedName>
</protein>
<evidence type="ECO:0008006" key="2">
    <source>
        <dbReference type="Google" id="ProtNLM"/>
    </source>
</evidence>
<dbReference type="EMBL" id="GBRH01211251">
    <property type="protein sequence ID" value="JAD86644.1"/>
    <property type="molecule type" value="Transcribed_RNA"/>
</dbReference>
<dbReference type="SUPFAM" id="SSF56112">
    <property type="entry name" value="Protein kinase-like (PK-like)"/>
    <property type="match status" value="1"/>
</dbReference>
<reference evidence="1" key="1">
    <citation type="submission" date="2014-09" db="EMBL/GenBank/DDBJ databases">
        <authorList>
            <person name="Magalhaes I.L.F."/>
            <person name="Oliveira U."/>
            <person name="Santos F.R."/>
            <person name="Vidigal T.H.D.A."/>
            <person name="Brescovit A.D."/>
            <person name="Santos A.J."/>
        </authorList>
    </citation>
    <scope>NUCLEOTIDE SEQUENCE</scope>
    <source>
        <tissue evidence="1">Shoot tissue taken approximately 20 cm above the soil surface</tissue>
    </source>
</reference>
<name>A0A0A9DDL6_ARUDO</name>
<dbReference type="PANTHER" id="PTHR27006:SF606">
    <property type="entry name" value="INTERLEUKIN-1 RECEPTOR-ASSOCIATED KINASE 4"/>
    <property type="match status" value="1"/>
</dbReference>
<dbReference type="InterPro" id="IPR011009">
    <property type="entry name" value="Kinase-like_dom_sf"/>
</dbReference>
<dbReference type="AlphaFoldDB" id="A0A0A9DDL6"/>
<evidence type="ECO:0000313" key="1">
    <source>
        <dbReference type="EMBL" id="JAD86644.1"/>
    </source>
</evidence>
<reference evidence="1" key="2">
    <citation type="journal article" date="2015" name="Data Brief">
        <title>Shoot transcriptome of the giant reed, Arundo donax.</title>
        <authorList>
            <person name="Barrero R.A."/>
            <person name="Guerrero F.D."/>
            <person name="Moolhuijzen P."/>
            <person name="Goolsby J.A."/>
            <person name="Tidwell J."/>
            <person name="Bellgard S.E."/>
            <person name="Bellgard M.I."/>
        </authorList>
    </citation>
    <scope>NUCLEOTIDE SEQUENCE</scope>
    <source>
        <tissue evidence="1">Shoot tissue taken approximately 20 cm above the soil surface</tissue>
    </source>
</reference>
<organism evidence="1">
    <name type="scientific">Arundo donax</name>
    <name type="common">Giant reed</name>
    <name type="synonym">Donax arundinaceus</name>
    <dbReference type="NCBI Taxonomy" id="35708"/>
    <lineage>
        <taxon>Eukaryota</taxon>
        <taxon>Viridiplantae</taxon>
        <taxon>Streptophyta</taxon>
        <taxon>Embryophyta</taxon>
        <taxon>Tracheophyta</taxon>
        <taxon>Spermatophyta</taxon>
        <taxon>Magnoliopsida</taxon>
        <taxon>Liliopsida</taxon>
        <taxon>Poales</taxon>
        <taxon>Poaceae</taxon>
        <taxon>PACMAD clade</taxon>
        <taxon>Arundinoideae</taxon>
        <taxon>Arundineae</taxon>
        <taxon>Arundo</taxon>
    </lineage>
</organism>
<accession>A0A0A9DDL6</accession>
<proteinExistence type="predicted"/>